<dbReference type="EMBL" id="JTEO01000005">
    <property type="protein sequence ID" value="MCQ6963397.1"/>
    <property type="molecule type" value="Genomic_DNA"/>
</dbReference>
<keyword evidence="2" id="KW-1185">Reference proteome</keyword>
<evidence type="ECO:0000313" key="2">
    <source>
        <dbReference type="Proteomes" id="UP001206983"/>
    </source>
</evidence>
<comment type="caution">
    <text evidence="1">The sequence shown here is derived from an EMBL/GenBank/DDBJ whole genome shotgun (WGS) entry which is preliminary data.</text>
</comment>
<dbReference type="Pfam" id="PF04007">
    <property type="entry name" value="DUF354"/>
    <property type="match status" value="1"/>
</dbReference>
<evidence type="ECO:0000313" key="1">
    <source>
        <dbReference type="EMBL" id="MCQ6963397.1"/>
    </source>
</evidence>
<dbReference type="InterPro" id="IPR007152">
    <property type="entry name" value="DUF354"/>
</dbReference>
<dbReference type="PANTHER" id="PTHR39662:SF1">
    <property type="entry name" value="DUF354 DOMAIN-CONTAINING PROTEIN"/>
    <property type="match status" value="1"/>
</dbReference>
<dbReference type="AlphaFoldDB" id="A0AAE3KY60"/>
<dbReference type="SUPFAM" id="SSF53756">
    <property type="entry name" value="UDP-Glycosyltransferase/glycogen phosphorylase"/>
    <property type="match status" value="1"/>
</dbReference>
<dbReference type="PIRSF" id="PIRSF005357">
    <property type="entry name" value="UCP005357"/>
    <property type="match status" value="1"/>
</dbReference>
<evidence type="ECO:0008006" key="3">
    <source>
        <dbReference type="Google" id="ProtNLM"/>
    </source>
</evidence>
<dbReference type="Gene3D" id="3.40.50.2000">
    <property type="entry name" value="Glycogen Phosphorylase B"/>
    <property type="match status" value="1"/>
</dbReference>
<proteinExistence type="predicted"/>
<name>A0AAE3KY60_9EURY</name>
<dbReference type="Proteomes" id="UP001206983">
    <property type="component" value="Unassembled WGS sequence"/>
</dbReference>
<sequence length="345" mass="39233">MKVLIDIGHPAHVHFYKNIAWAMQKNGHEVLVTAREKDVTVDLLDSYGFNYEVLSRMGSGKGNLMKEWAGRDMKLLKVAYKFDPDVLTGILNPCVAHVAWLMHKKSLIFTDTEHAKLANRATLPFADMVFTPTSYVTDIGKKQIRYNGYHELAYLHPAHFRPDPDFLLSLGLDRNERIIVLRFVSWGASHDVGQHGVTNKLEMVRELGKYGKVFITSEQKLEPELEQYRIHLRPDKLHDLLYYASLYVGDGGTTAVESAILGTPSIYVSSLVGTMGNFTELEEKYGLMYSFNDSGQALQKAVEILNNKHAKQEWDKKKDDLIRDKIDVTGFVVAYMDFISSQSRK</sequence>
<accession>A0AAE3KY60</accession>
<dbReference type="RefSeq" id="WP_256623265.1">
    <property type="nucleotide sequence ID" value="NZ_JTEO01000005.1"/>
</dbReference>
<dbReference type="PANTHER" id="PTHR39662">
    <property type="entry name" value="DUF354 DOMAIN-CONTAINING PROTEIN-RELATED"/>
    <property type="match status" value="1"/>
</dbReference>
<organism evidence="1 2">
    <name type="scientific">Methanolobus chelungpuianus</name>
    <dbReference type="NCBI Taxonomy" id="502115"/>
    <lineage>
        <taxon>Archaea</taxon>
        <taxon>Methanobacteriati</taxon>
        <taxon>Methanobacteriota</taxon>
        <taxon>Stenosarchaea group</taxon>
        <taxon>Methanomicrobia</taxon>
        <taxon>Methanosarcinales</taxon>
        <taxon>Methanosarcinaceae</taxon>
        <taxon>Methanolobus</taxon>
    </lineage>
</organism>
<gene>
    <name evidence="1" type="ORF">PV02_09840</name>
</gene>
<protein>
    <recommendedName>
        <fullName evidence="3">DUF354 domain-containing protein</fullName>
    </recommendedName>
</protein>
<reference evidence="1 2" key="1">
    <citation type="journal article" date="2011" name="Appl. Environ. Microbiol.">
        <title>Methanogenic archaea isolated from Taiwan's Chelungpu fault.</title>
        <authorList>
            <person name="Wu S.Y."/>
            <person name="Lai M.C."/>
        </authorList>
    </citation>
    <scope>NUCLEOTIDE SEQUENCE [LARGE SCALE GENOMIC DNA]</scope>
    <source>
        <strain evidence="1 2">St545Mb</strain>
    </source>
</reference>